<dbReference type="Gene3D" id="1.50.10.10">
    <property type="match status" value="1"/>
</dbReference>
<dbReference type="AlphaFoldDB" id="A0A850P9R2"/>
<dbReference type="GO" id="GO:0005975">
    <property type="term" value="P:carbohydrate metabolic process"/>
    <property type="evidence" value="ECO:0007669"/>
    <property type="project" value="InterPro"/>
</dbReference>
<dbReference type="RefSeq" id="WP_176613614.1">
    <property type="nucleotide sequence ID" value="NZ_JABXXR010000056.1"/>
</dbReference>
<evidence type="ECO:0000256" key="2">
    <source>
        <dbReference type="ARBA" id="ARBA00023235"/>
    </source>
</evidence>
<comment type="caution">
    <text evidence="3">The sequence shown here is derived from an EMBL/GenBank/DDBJ whole genome shotgun (WGS) entry which is preliminary data.</text>
</comment>
<dbReference type="InterPro" id="IPR010819">
    <property type="entry name" value="AGE/CE"/>
</dbReference>
<accession>A0A850P9R2</accession>
<proteinExistence type="inferred from homology"/>
<dbReference type="PANTHER" id="PTHR15108">
    <property type="entry name" value="N-ACYLGLUCOSAMINE-2-EPIMERASE"/>
    <property type="match status" value="1"/>
</dbReference>
<name>A0A850P9R2_9PROT</name>
<dbReference type="Pfam" id="PF07221">
    <property type="entry name" value="GlcNAc_2-epim"/>
    <property type="match status" value="1"/>
</dbReference>
<evidence type="ECO:0000256" key="1">
    <source>
        <dbReference type="ARBA" id="ARBA00008558"/>
    </source>
</evidence>
<organism evidence="3 4">
    <name type="scientific">Ameyamaea chiangmaiensis</name>
    <dbReference type="NCBI Taxonomy" id="442969"/>
    <lineage>
        <taxon>Bacteria</taxon>
        <taxon>Pseudomonadati</taxon>
        <taxon>Pseudomonadota</taxon>
        <taxon>Alphaproteobacteria</taxon>
        <taxon>Acetobacterales</taxon>
        <taxon>Acetobacteraceae</taxon>
        <taxon>Ameyamaea</taxon>
    </lineage>
</organism>
<dbReference type="InterPro" id="IPR008928">
    <property type="entry name" value="6-hairpin_glycosidase_sf"/>
</dbReference>
<keyword evidence="2 3" id="KW-0413">Isomerase</keyword>
<protein>
    <submittedName>
        <fullName evidence="3">AGE family epimerase/isomerase</fullName>
    </submittedName>
</protein>
<gene>
    <name evidence="3" type="ORF">HUK82_08795</name>
</gene>
<dbReference type="Proteomes" id="UP000585665">
    <property type="component" value="Unassembled WGS sequence"/>
</dbReference>
<dbReference type="InterPro" id="IPR012341">
    <property type="entry name" value="6hp_glycosidase-like_sf"/>
</dbReference>
<keyword evidence="4" id="KW-1185">Reference proteome</keyword>
<dbReference type="GO" id="GO:0016853">
    <property type="term" value="F:isomerase activity"/>
    <property type="evidence" value="ECO:0007669"/>
    <property type="project" value="UniProtKB-KW"/>
</dbReference>
<comment type="similarity">
    <text evidence="1">Belongs to the N-acylglucosamine 2-epimerase family.</text>
</comment>
<dbReference type="EMBL" id="JABXXR010000056">
    <property type="protein sequence ID" value="NVN40658.1"/>
    <property type="molecule type" value="Genomic_DNA"/>
</dbReference>
<sequence length="390" mass="44029">MTLSGAVNLPTNPKGEWTRWLLTRALPLWSTAGYSAESGLYHERLNWDESPVILDAQRLMVQARQIATYCRATLDGFYDASGQALACLDRVERLYRGVDGQPGWIFSIASDGRPANGTRDLYAHAFILFAYAWAIRICGDARYHAMARTTASEIKTIFAAGNGGYRDAVPPSDDLRRQNPHMHLLEAHLALFEASGDEFYLEEARQLVELALHKLIEPRSRLLLEFFATDWSPVEAPGKNRVEPGHLFEWAWLLYEYQRLAAVTGAMGSQLESAAERLFHAGITQGCDKTTTFVFDAMTEDGVVLERTTRVWPQTELLRLLCRRQTLGKMNFASPLALGQQFLAQYAPERLRGGWIDRLDQLGRPLTDYMPASSLYHIYGPAREIIRLET</sequence>
<evidence type="ECO:0000313" key="4">
    <source>
        <dbReference type="Proteomes" id="UP000585665"/>
    </source>
</evidence>
<evidence type="ECO:0000313" key="3">
    <source>
        <dbReference type="EMBL" id="NVN40658.1"/>
    </source>
</evidence>
<dbReference type="SUPFAM" id="SSF48208">
    <property type="entry name" value="Six-hairpin glycosidases"/>
    <property type="match status" value="1"/>
</dbReference>
<reference evidence="3 4" key="1">
    <citation type="submission" date="2020-06" db="EMBL/GenBank/DDBJ databases">
        <title>Description of novel acetic acid bacteria.</title>
        <authorList>
            <person name="Sombolestani A."/>
        </authorList>
    </citation>
    <scope>NUCLEOTIDE SEQUENCE [LARGE SCALE GENOMIC DNA]</scope>
    <source>
        <strain evidence="3 4">LMG 27010</strain>
    </source>
</reference>